<accession>A0A068RZJ5</accession>
<evidence type="ECO:0000313" key="3">
    <source>
        <dbReference type="Proteomes" id="UP000027586"/>
    </source>
</evidence>
<dbReference type="OrthoDB" id="2253905at2759"/>
<dbReference type="AlphaFoldDB" id="A0A068RZJ5"/>
<sequence>MISQLRRLSLDTTTKTKTSSKRKKSLSVRISKEPPVIHKFEQDNLECSFECIYDPEVLHDTEEDHADLLFHDGKKRLCKPWEAHSCVEEQQSNNMSGVFKRLTTWTPTRMGRSSASSQDIPAAISPV</sequence>
<proteinExistence type="predicted"/>
<name>A0A068RZJ5_9FUNG</name>
<evidence type="ECO:0000313" key="2">
    <source>
        <dbReference type="EMBL" id="CDH55175.1"/>
    </source>
</evidence>
<organism evidence="2 3">
    <name type="scientific">Lichtheimia corymbifera JMRC:FSU:9682</name>
    <dbReference type="NCBI Taxonomy" id="1263082"/>
    <lineage>
        <taxon>Eukaryota</taxon>
        <taxon>Fungi</taxon>
        <taxon>Fungi incertae sedis</taxon>
        <taxon>Mucoromycota</taxon>
        <taxon>Mucoromycotina</taxon>
        <taxon>Mucoromycetes</taxon>
        <taxon>Mucorales</taxon>
        <taxon>Lichtheimiaceae</taxon>
        <taxon>Lichtheimia</taxon>
    </lineage>
</organism>
<dbReference type="EMBL" id="CBTN010000028">
    <property type="protein sequence ID" value="CDH55175.1"/>
    <property type="molecule type" value="Genomic_DNA"/>
</dbReference>
<reference evidence="2" key="1">
    <citation type="submission" date="2013-08" db="EMBL/GenBank/DDBJ databases">
        <title>Gene expansion shapes genome architecture in the human pathogen Lichtheimia corymbifera: an evolutionary genomics analysis in the ancient terrestrial Mucorales (Mucoromycotina).</title>
        <authorList>
            <person name="Schwartze V.U."/>
            <person name="Winter S."/>
            <person name="Shelest E."/>
            <person name="Marcet-Houben M."/>
            <person name="Horn F."/>
            <person name="Wehner S."/>
            <person name="Hoffmann K."/>
            <person name="Riege K."/>
            <person name="Sammeth M."/>
            <person name="Nowrousian M."/>
            <person name="Valiante V."/>
            <person name="Linde J."/>
            <person name="Jacobsen I.D."/>
            <person name="Marz M."/>
            <person name="Brakhage A.A."/>
            <person name="Gabaldon T."/>
            <person name="Bocker S."/>
            <person name="Voigt K."/>
        </authorList>
    </citation>
    <scope>NUCLEOTIDE SEQUENCE [LARGE SCALE GENOMIC DNA]</scope>
    <source>
        <strain evidence="2">FSU 9682</strain>
    </source>
</reference>
<keyword evidence="3" id="KW-1185">Reference proteome</keyword>
<dbReference type="Proteomes" id="UP000027586">
    <property type="component" value="Unassembled WGS sequence"/>
</dbReference>
<gene>
    <name evidence="2" type="ORF">LCOR_06342.1</name>
</gene>
<protein>
    <submittedName>
        <fullName evidence="2">Uncharacterized protein</fullName>
    </submittedName>
</protein>
<feature type="region of interest" description="Disordered" evidence="1">
    <location>
        <begin position="108"/>
        <end position="127"/>
    </location>
</feature>
<feature type="compositionally biased region" description="Polar residues" evidence="1">
    <location>
        <begin position="108"/>
        <end position="119"/>
    </location>
</feature>
<evidence type="ECO:0000256" key="1">
    <source>
        <dbReference type="SAM" id="MobiDB-lite"/>
    </source>
</evidence>
<dbReference type="VEuPathDB" id="FungiDB:LCOR_06342.1"/>
<comment type="caution">
    <text evidence="2">The sequence shown here is derived from an EMBL/GenBank/DDBJ whole genome shotgun (WGS) entry which is preliminary data.</text>
</comment>